<evidence type="ECO:0000313" key="14">
    <source>
        <dbReference type="Proteomes" id="UP001174908"/>
    </source>
</evidence>
<dbReference type="Pfam" id="PF03171">
    <property type="entry name" value="2OG-FeII_Oxy"/>
    <property type="match status" value="1"/>
</dbReference>
<dbReference type="PANTHER" id="PTHR47990">
    <property type="entry name" value="2-OXOGLUTARATE (2OG) AND FE(II)-DEPENDENT OXYGENASE SUPERFAMILY PROTEIN-RELATED"/>
    <property type="match status" value="1"/>
</dbReference>
<dbReference type="InterPro" id="IPR005123">
    <property type="entry name" value="Oxoglu/Fe-dep_dioxygenase_dom"/>
</dbReference>
<feature type="domain" description="Fe2OG dioxygenase" evidence="12">
    <location>
        <begin position="178"/>
        <end position="282"/>
    </location>
</feature>
<dbReference type="Pfam" id="PF14226">
    <property type="entry name" value="DIOX_N"/>
    <property type="match status" value="1"/>
</dbReference>
<reference evidence="13" key="1">
    <citation type="submission" date="2023-06" db="EMBL/GenBank/DDBJ databases">
        <authorList>
            <person name="Jiang Y."/>
            <person name="Liu Q."/>
        </authorList>
    </citation>
    <scope>NUCLEOTIDE SEQUENCE</scope>
    <source>
        <strain evidence="13">CGMCC 1.12089</strain>
    </source>
</reference>
<organism evidence="13 14">
    <name type="scientific">Variovorax dokdonensis</name>
    <dbReference type="NCBI Taxonomy" id="344883"/>
    <lineage>
        <taxon>Bacteria</taxon>
        <taxon>Pseudomonadati</taxon>
        <taxon>Pseudomonadota</taxon>
        <taxon>Betaproteobacteria</taxon>
        <taxon>Burkholderiales</taxon>
        <taxon>Comamonadaceae</taxon>
        <taxon>Variovorax</taxon>
    </lineage>
</organism>
<evidence type="ECO:0000256" key="4">
    <source>
        <dbReference type="ARBA" id="ARBA00012531"/>
    </source>
</evidence>
<dbReference type="InterPro" id="IPR026992">
    <property type="entry name" value="DIOX_N"/>
</dbReference>
<dbReference type="InterPro" id="IPR027443">
    <property type="entry name" value="IPNS-like_sf"/>
</dbReference>
<gene>
    <name evidence="13" type="ORF">QTH91_16915</name>
</gene>
<dbReference type="SUPFAM" id="SSF51197">
    <property type="entry name" value="Clavaminate synthase-like"/>
    <property type="match status" value="1"/>
</dbReference>
<comment type="cofactor">
    <cofactor evidence="1">
        <name>Fe(2+)</name>
        <dbReference type="ChEBI" id="CHEBI:29033"/>
    </cofactor>
</comment>
<dbReference type="PRINTS" id="PR00682">
    <property type="entry name" value="IPNSYNTHASE"/>
</dbReference>
<keyword evidence="11" id="KW-0479">Metal-binding</keyword>
<protein>
    <recommendedName>
        <fullName evidence="5">2-oxoglutarate-dependent ethylene/succinate-forming enzyme</fullName>
        <ecNumber evidence="4">1.13.12.19</ecNumber>
        <ecNumber evidence="3">1.14.20.7</ecNumber>
    </recommendedName>
    <alternativeName>
        <fullName evidence="7">2-oxoglutarate dioxygenase (ethylene-forming)</fullName>
    </alternativeName>
    <alternativeName>
        <fullName evidence="8">2-oxoglutarate/L-arginine monooxygenase/decarboxylase (succinate-forming)</fullName>
    </alternativeName>
</protein>
<keyword evidence="6" id="KW-0266">Ethylene biosynthesis</keyword>
<dbReference type="Gene3D" id="2.60.120.330">
    <property type="entry name" value="B-lactam Antibiotic, Isopenicillin N Synthase, Chain"/>
    <property type="match status" value="1"/>
</dbReference>
<keyword evidence="14" id="KW-1185">Reference proteome</keyword>
<evidence type="ECO:0000259" key="12">
    <source>
        <dbReference type="PROSITE" id="PS51471"/>
    </source>
</evidence>
<evidence type="ECO:0000256" key="8">
    <source>
        <dbReference type="ARBA" id="ARBA00031282"/>
    </source>
</evidence>
<dbReference type="PROSITE" id="PS51471">
    <property type="entry name" value="FE2OG_OXY"/>
    <property type="match status" value="1"/>
</dbReference>
<evidence type="ECO:0000256" key="10">
    <source>
        <dbReference type="ARBA" id="ARBA00049359"/>
    </source>
</evidence>
<evidence type="ECO:0000256" key="9">
    <source>
        <dbReference type="ARBA" id="ARBA00047725"/>
    </source>
</evidence>
<comment type="caution">
    <text evidence="13">The sequence shown here is derived from an EMBL/GenBank/DDBJ whole genome shotgun (WGS) entry which is preliminary data.</text>
</comment>
<evidence type="ECO:0000256" key="7">
    <source>
        <dbReference type="ARBA" id="ARBA00031011"/>
    </source>
</evidence>
<sequence length="325" mass="36141">MTAQNIPESLPVIDVSALFGDDLDARQAIATQLRDACENRGFFYIRGHGIEPALIDEVFGQSVRFFSQQTDDKMLLDKAKSNCHRGYEPMRNQTLQAGSPPDLKEGYYIGVDLPADDPRVIAGKFNHGPNQWPADLPGFQETMNRYIAQATRLGTTLMRALALSLDLPERHFDSFLEGAMLTLRPLHYPPQPPNPQPGEKGCGEHTDFGSLTILLQDHVGGLQVWDAESNGWIDAPPVPGTFVVNIGDLIQRWTNGRYHSTMHRVVNISGRERYSVPFFLTGAPDYEVSCLPTCLGEGEAPRWPSITVAEHLSECYRRTYGDGKA</sequence>
<dbReference type="RefSeq" id="WP_286661262.1">
    <property type="nucleotide sequence ID" value="NZ_JASZYV010000003.1"/>
</dbReference>
<evidence type="ECO:0000256" key="11">
    <source>
        <dbReference type="RuleBase" id="RU003682"/>
    </source>
</evidence>
<comment type="similarity">
    <text evidence="11">Belongs to the iron/ascorbate-dependent oxidoreductase family.</text>
</comment>
<keyword evidence="11" id="KW-0408">Iron</keyword>
<comment type="catalytic activity">
    <reaction evidence="9">
        <text>2-oxoglutarate + O2 + 2 H(+) = ethene + 3 CO2 + H2O</text>
        <dbReference type="Rhea" id="RHEA:31523"/>
        <dbReference type="ChEBI" id="CHEBI:15377"/>
        <dbReference type="ChEBI" id="CHEBI:15378"/>
        <dbReference type="ChEBI" id="CHEBI:15379"/>
        <dbReference type="ChEBI" id="CHEBI:16526"/>
        <dbReference type="ChEBI" id="CHEBI:16810"/>
        <dbReference type="ChEBI" id="CHEBI:18153"/>
        <dbReference type="EC" id="1.13.12.19"/>
    </reaction>
</comment>
<keyword evidence="11" id="KW-0560">Oxidoreductase</keyword>
<comment type="catalytic activity">
    <reaction evidence="10">
        <text>L-arginine + 2-oxoglutarate + O2 = guanidine + L-glutamate 5-semialdehyde + succinate + CO2</text>
        <dbReference type="Rhea" id="RHEA:31535"/>
        <dbReference type="ChEBI" id="CHEBI:15379"/>
        <dbReference type="ChEBI" id="CHEBI:16526"/>
        <dbReference type="ChEBI" id="CHEBI:16810"/>
        <dbReference type="ChEBI" id="CHEBI:30031"/>
        <dbReference type="ChEBI" id="CHEBI:30087"/>
        <dbReference type="ChEBI" id="CHEBI:32682"/>
        <dbReference type="ChEBI" id="CHEBI:58066"/>
        <dbReference type="EC" id="1.14.20.7"/>
    </reaction>
</comment>
<dbReference type="EC" id="1.13.12.19" evidence="4"/>
<name>A0ABT7NED2_9BURK</name>
<dbReference type="EC" id="1.14.20.7" evidence="3"/>
<proteinExistence type="inferred from homology"/>
<evidence type="ECO:0000256" key="5">
    <source>
        <dbReference type="ARBA" id="ARBA00019045"/>
    </source>
</evidence>
<accession>A0ABT7NED2</accession>
<evidence type="ECO:0000256" key="2">
    <source>
        <dbReference type="ARBA" id="ARBA00004767"/>
    </source>
</evidence>
<evidence type="ECO:0000313" key="13">
    <source>
        <dbReference type="EMBL" id="MDM0046175.1"/>
    </source>
</evidence>
<evidence type="ECO:0000256" key="6">
    <source>
        <dbReference type="ARBA" id="ARBA00022666"/>
    </source>
</evidence>
<dbReference type="Proteomes" id="UP001174908">
    <property type="component" value="Unassembled WGS sequence"/>
</dbReference>
<dbReference type="EMBL" id="JASZYV010000003">
    <property type="protein sequence ID" value="MDM0046175.1"/>
    <property type="molecule type" value="Genomic_DNA"/>
</dbReference>
<dbReference type="InterPro" id="IPR044861">
    <property type="entry name" value="IPNS-like_FE2OG_OXY"/>
</dbReference>
<evidence type="ECO:0000256" key="3">
    <source>
        <dbReference type="ARBA" id="ARBA00012293"/>
    </source>
</evidence>
<dbReference type="InterPro" id="IPR050231">
    <property type="entry name" value="Iron_ascorbate_oxido_reductase"/>
</dbReference>
<evidence type="ECO:0000256" key="1">
    <source>
        <dbReference type="ARBA" id="ARBA00001954"/>
    </source>
</evidence>
<comment type="pathway">
    <text evidence="2">Alkene biosynthesis; ethylene biosynthesis via 2-oxoglutarate.</text>
</comment>